<dbReference type="AlphaFoldDB" id="A0A086SV31"/>
<dbReference type="STRING" id="857340.A0A086SV31"/>
<dbReference type="PROSITE" id="PS50280">
    <property type="entry name" value="SET"/>
    <property type="match status" value="1"/>
</dbReference>
<feature type="domain" description="SET" evidence="2">
    <location>
        <begin position="58"/>
        <end position="187"/>
    </location>
</feature>
<dbReference type="OrthoDB" id="5792673at2759"/>
<feature type="region of interest" description="Disordered" evidence="1">
    <location>
        <begin position="18"/>
        <end position="71"/>
    </location>
</feature>
<evidence type="ECO:0000256" key="1">
    <source>
        <dbReference type="SAM" id="MobiDB-lite"/>
    </source>
</evidence>
<evidence type="ECO:0000313" key="3">
    <source>
        <dbReference type="EMBL" id="KFH40963.1"/>
    </source>
</evidence>
<evidence type="ECO:0000313" key="4">
    <source>
        <dbReference type="Proteomes" id="UP000029964"/>
    </source>
</evidence>
<evidence type="ECO:0000259" key="2">
    <source>
        <dbReference type="PROSITE" id="PS50280"/>
    </source>
</evidence>
<proteinExistence type="predicted"/>
<keyword evidence="4" id="KW-1185">Reference proteome</keyword>
<dbReference type="EMBL" id="JPKY01000154">
    <property type="protein sequence ID" value="KFH40963.1"/>
    <property type="molecule type" value="Genomic_DNA"/>
</dbReference>
<name>A0A086SV31_HAPC1</name>
<dbReference type="SUPFAM" id="SSF82199">
    <property type="entry name" value="SET domain"/>
    <property type="match status" value="1"/>
</dbReference>
<accession>A0A086SV31</accession>
<gene>
    <name evidence="3" type="ORF">ACRE_083260</name>
</gene>
<comment type="caution">
    <text evidence="3">The sequence shown here is derived from an EMBL/GenBank/DDBJ whole genome shotgun (WGS) entry which is preliminary data.</text>
</comment>
<dbReference type="HOGENOM" id="CLU_054608_0_1_1"/>
<organism evidence="3 4">
    <name type="scientific">Hapsidospora chrysogenum (strain ATCC 11550 / CBS 779.69 / DSM 880 / IAM 14645 / JCM 23072 / IMI 49137)</name>
    <name type="common">Acremonium chrysogenum</name>
    <dbReference type="NCBI Taxonomy" id="857340"/>
    <lineage>
        <taxon>Eukaryota</taxon>
        <taxon>Fungi</taxon>
        <taxon>Dikarya</taxon>
        <taxon>Ascomycota</taxon>
        <taxon>Pezizomycotina</taxon>
        <taxon>Sordariomycetes</taxon>
        <taxon>Hypocreomycetidae</taxon>
        <taxon>Hypocreales</taxon>
        <taxon>Bionectriaceae</taxon>
        <taxon>Hapsidospora</taxon>
    </lineage>
</organism>
<dbReference type="InterPro" id="IPR001214">
    <property type="entry name" value="SET_dom"/>
</dbReference>
<dbReference type="Gene3D" id="2.170.270.10">
    <property type="entry name" value="SET domain"/>
    <property type="match status" value="1"/>
</dbReference>
<reference evidence="4" key="1">
    <citation type="journal article" date="2014" name="Genome Announc.">
        <title>Genome sequence and annotation of Acremonium chrysogenum, producer of the beta-lactam antibiotic cephalosporin C.</title>
        <authorList>
            <person name="Terfehr D."/>
            <person name="Dahlmann T.A."/>
            <person name="Specht T."/>
            <person name="Zadra I."/>
            <person name="Kuernsteiner H."/>
            <person name="Kueck U."/>
        </authorList>
    </citation>
    <scope>NUCLEOTIDE SEQUENCE [LARGE SCALE GENOMIC DNA]</scope>
    <source>
        <strain evidence="4">ATCC 11550 / CBS 779.69 / DSM 880 / IAM 14645 / JCM 23072 / IMI 49137</strain>
    </source>
</reference>
<sequence length="204" mass="22602">MSKPKNWPDTLPYLTAPLHSKELSPSQLQTLRTNPRNSSSHTIQIIPASSTQTPSTNVKIQPIQEPSHPANGQYGLFAARDLKPGAFILPYLGRVHGGGGGTDPHSDYDLWLDRDADIAVDAGREGNEGRFVNDYRGVKRRPNAEFGAAWCERWGQLCVAFWVVGSPGKKGRLEGIRKGEEILVSYGKCFWEERMAEAERVGED</sequence>
<dbReference type="InterPro" id="IPR046341">
    <property type="entry name" value="SET_dom_sf"/>
</dbReference>
<dbReference type="Proteomes" id="UP000029964">
    <property type="component" value="Unassembled WGS sequence"/>
</dbReference>
<feature type="compositionally biased region" description="Polar residues" evidence="1">
    <location>
        <begin position="23"/>
        <end position="59"/>
    </location>
</feature>
<protein>
    <recommendedName>
        <fullName evidence="2">SET domain-containing protein</fullName>
    </recommendedName>
</protein>